<dbReference type="GO" id="GO:0016020">
    <property type="term" value="C:membrane"/>
    <property type="evidence" value="ECO:0007669"/>
    <property type="project" value="UniProtKB-SubCell"/>
</dbReference>
<organism evidence="8 9">
    <name type="scientific">Mesoterricola sediminis</name>
    <dbReference type="NCBI Taxonomy" id="2927980"/>
    <lineage>
        <taxon>Bacteria</taxon>
        <taxon>Pseudomonadati</taxon>
        <taxon>Acidobacteriota</taxon>
        <taxon>Holophagae</taxon>
        <taxon>Holophagales</taxon>
        <taxon>Holophagaceae</taxon>
        <taxon>Mesoterricola</taxon>
    </lineage>
</organism>
<feature type="transmembrane region" description="Helical" evidence="6">
    <location>
        <begin position="63"/>
        <end position="81"/>
    </location>
</feature>
<dbReference type="PANTHER" id="PTHR32322">
    <property type="entry name" value="INNER MEMBRANE TRANSPORTER"/>
    <property type="match status" value="1"/>
</dbReference>
<evidence type="ECO:0000313" key="9">
    <source>
        <dbReference type="Proteomes" id="UP001228113"/>
    </source>
</evidence>
<keyword evidence="4 6" id="KW-1133">Transmembrane helix</keyword>
<dbReference type="SUPFAM" id="SSF103481">
    <property type="entry name" value="Multidrug resistance efflux transporter EmrE"/>
    <property type="match status" value="2"/>
</dbReference>
<accession>A0AA48GXK5</accession>
<evidence type="ECO:0000259" key="7">
    <source>
        <dbReference type="Pfam" id="PF00892"/>
    </source>
</evidence>
<feature type="transmembrane region" description="Helical" evidence="6">
    <location>
        <begin position="139"/>
        <end position="160"/>
    </location>
</feature>
<dbReference type="PANTHER" id="PTHR32322:SF2">
    <property type="entry name" value="EAMA DOMAIN-CONTAINING PROTEIN"/>
    <property type="match status" value="1"/>
</dbReference>
<evidence type="ECO:0000313" key="8">
    <source>
        <dbReference type="EMBL" id="BDU78134.1"/>
    </source>
</evidence>
<comment type="subcellular location">
    <subcellularLocation>
        <location evidence="1">Membrane</location>
        <topology evidence="1">Multi-pass membrane protein</topology>
    </subcellularLocation>
</comment>
<feature type="transmembrane region" description="Helical" evidence="6">
    <location>
        <begin position="116"/>
        <end position="133"/>
    </location>
</feature>
<gene>
    <name evidence="8" type="ORF">METESE_30920</name>
</gene>
<dbReference type="InterPro" id="IPR000620">
    <property type="entry name" value="EamA_dom"/>
</dbReference>
<dbReference type="EMBL" id="AP027081">
    <property type="protein sequence ID" value="BDU78134.1"/>
    <property type="molecule type" value="Genomic_DNA"/>
</dbReference>
<comment type="similarity">
    <text evidence="2">Belongs to the EamA transporter family.</text>
</comment>
<dbReference type="Proteomes" id="UP001228113">
    <property type="component" value="Chromosome"/>
</dbReference>
<dbReference type="Pfam" id="PF00892">
    <property type="entry name" value="EamA"/>
    <property type="match status" value="2"/>
</dbReference>
<keyword evidence="9" id="KW-1185">Reference proteome</keyword>
<evidence type="ECO:0000256" key="6">
    <source>
        <dbReference type="SAM" id="Phobius"/>
    </source>
</evidence>
<dbReference type="InterPro" id="IPR037185">
    <property type="entry name" value="EmrE-like"/>
</dbReference>
<dbReference type="AlphaFoldDB" id="A0AA48GXK5"/>
<evidence type="ECO:0000256" key="3">
    <source>
        <dbReference type="ARBA" id="ARBA00022692"/>
    </source>
</evidence>
<evidence type="ECO:0000256" key="5">
    <source>
        <dbReference type="ARBA" id="ARBA00023136"/>
    </source>
</evidence>
<protein>
    <submittedName>
        <fullName evidence="8">Drug/metabolite exporter YedA</fullName>
    </submittedName>
</protein>
<proteinExistence type="inferred from homology"/>
<dbReference type="KEGG" id="msea:METESE_30920"/>
<evidence type="ECO:0000256" key="4">
    <source>
        <dbReference type="ARBA" id="ARBA00022989"/>
    </source>
</evidence>
<feature type="domain" description="EamA" evidence="7">
    <location>
        <begin position="140"/>
        <end position="274"/>
    </location>
</feature>
<feature type="domain" description="EamA" evidence="7">
    <location>
        <begin position="7"/>
        <end position="130"/>
    </location>
</feature>
<feature type="transmembrane region" description="Helical" evidence="6">
    <location>
        <begin position="34"/>
        <end position="51"/>
    </location>
</feature>
<sequence>MGAWLSYLTVSLVWGSTFLGIAYAVDAFTPFGLSAARFLPAGLIALILARLRGERMPSRRELGPLMGQGALLLALCMALLAWAEGRVSSGVAATLGATVPLFLGAQEPRGLGPKGWLGLGVGFLGVAVLLWPGGRGPDLLGAGVLVLSAFIWSFGTLYGKRHPCGAGHFSQVAVEMLTAGLLSLAAAPWAGGFTHGPVGRPSLLALAYLILAGSIVAYSAYHHLTRAWPAARAGTYAYWNPVVAVVLGWAVRHEAIPARMVPGLVLILAGVLLVQIPWPPRPARRA</sequence>
<feature type="transmembrane region" description="Helical" evidence="6">
    <location>
        <begin position="257"/>
        <end position="278"/>
    </location>
</feature>
<reference evidence="8" key="1">
    <citation type="journal article" date="2023" name="Int. J. Syst. Evol. Microbiol.">
        <title>Mesoterricola silvestris gen. nov., sp. nov., Mesoterricola sediminis sp. nov., Geothrix oryzae sp. nov., Geothrix edaphica sp. nov., Geothrix rubra sp. nov., and Geothrix limicola sp. nov., six novel members of Acidobacteriota isolated from soils.</title>
        <authorList>
            <person name="Itoh H."/>
            <person name="Sugisawa Y."/>
            <person name="Mise K."/>
            <person name="Xu Z."/>
            <person name="Kuniyasu M."/>
            <person name="Ushijima N."/>
            <person name="Kawano K."/>
            <person name="Kobayashi E."/>
            <person name="Shiratori Y."/>
            <person name="Masuda Y."/>
            <person name="Senoo K."/>
        </authorList>
    </citation>
    <scope>NUCLEOTIDE SEQUENCE</scope>
    <source>
        <strain evidence="8">W786</strain>
    </source>
</reference>
<keyword evidence="3 6" id="KW-0812">Transmembrane</keyword>
<dbReference type="InterPro" id="IPR050638">
    <property type="entry name" value="AA-Vitamin_Transporters"/>
</dbReference>
<feature type="transmembrane region" description="Helical" evidence="6">
    <location>
        <begin position="233"/>
        <end position="251"/>
    </location>
</feature>
<evidence type="ECO:0000256" key="1">
    <source>
        <dbReference type="ARBA" id="ARBA00004141"/>
    </source>
</evidence>
<feature type="transmembrane region" description="Helical" evidence="6">
    <location>
        <begin position="87"/>
        <end position="104"/>
    </location>
</feature>
<evidence type="ECO:0000256" key="2">
    <source>
        <dbReference type="ARBA" id="ARBA00007362"/>
    </source>
</evidence>
<keyword evidence="5 6" id="KW-0472">Membrane</keyword>
<feature type="transmembrane region" description="Helical" evidence="6">
    <location>
        <begin position="172"/>
        <end position="191"/>
    </location>
</feature>
<dbReference type="RefSeq" id="WP_316410577.1">
    <property type="nucleotide sequence ID" value="NZ_AP027081.1"/>
</dbReference>
<name>A0AA48GXK5_9BACT</name>
<feature type="transmembrane region" description="Helical" evidence="6">
    <location>
        <begin position="203"/>
        <end position="221"/>
    </location>
</feature>